<dbReference type="EMBL" id="JADEWZ010000010">
    <property type="protein sequence ID" value="MBE9115944.1"/>
    <property type="molecule type" value="Genomic_DNA"/>
</dbReference>
<dbReference type="Proteomes" id="UP000654482">
    <property type="component" value="Unassembled WGS sequence"/>
</dbReference>
<evidence type="ECO:0000313" key="2">
    <source>
        <dbReference type="EMBL" id="MBE9115944.1"/>
    </source>
</evidence>
<organism evidence="2 3">
    <name type="scientific">Lusitaniella coriacea LEGE 07157</name>
    <dbReference type="NCBI Taxonomy" id="945747"/>
    <lineage>
        <taxon>Bacteria</taxon>
        <taxon>Bacillati</taxon>
        <taxon>Cyanobacteriota</taxon>
        <taxon>Cyanophyceae</taxon>
        <taxon>Spirulinales</taxon>
        <taxon>Lusitaniellaceae</taxon>
        <taxon>Lusitaniella</taxon>
    </lineage>
</organism>
<evidence type="ECO:0000256" key="1">
    <source>
        <dbReference type="SAM" id="Phobius"/>
    </source>
</evidence>
<dbReference type="AlphaFoldDB" id="A0A8J7DVP1"/>
<accession>A0A8J7DVP1</accession>
<evidence type="ECO:0000313" key="3">
    <source>
        <dbReference type="Proteomes" id="UP000654482"/>
    </source>
</evidence>
<name>A0A8J7DVP1_9CYAN</name>
<comment type="caution">
    <text evidence="2">The sequence shown here is derived from an EMBL/GenBank/DDBJ whole genome shotgun (WGS) entry which is preliminary data.</text>
</comment>
<proteinExistence type="predicted"/>
<keyword evidence="1" id="KW-0812">Transmembrane</keyword>
<keyword evidence="1" id="KW-1133">Transmembrane helix</keyword>
<reference evidence="2" key="1">
    <citation type="submission" date="2020-10" db="EMBL/GenBank/DDBJ databases">
        <authorList>
            <person name="Castelo-Branco R."/>
            <person name="Eusebio N."/>
            <person name="Adriana R."/>
            <person name="Vieira A."/>
            <person name="Brugerolle De Fraissinette N."/>
            <person name="Rezende De Castro R."/>
            <person name="Schneider M.P."/>
            <person name="Vasconcelos V."/>
            <person name="Leao P.N."/>
        </authorList>
    </citation>
    <scope>NUCLEOTIDE SEQUENCE</scope>
    <source>
        <strain evidence="2">LEGE 07157</strain>
    </source>
</reference>
<sequence length="93" mass="10394">MRVWIASFCVVFGFVELYQWVGKFTIPFPVYVAGGVFLAIASNWKKGLREFVIPPSAIEEREVSVPPTIPQADASQTPVNVAPRSISFKLEKH</sequence>
<feature type="transmembrane region" description="Helical" evidence="1">
    <location>
        <begin position="20"/>
        <end position="41"/>
    </location>
</feature>
<protein>
    <submittedName>
        <fullName evidence="2">Uncharacterized protein</fullName>
    </submittedName>
</protein>
<dbReference type="RefSeq" id="WP_194029035.1">
    <property type="nucleotide sequence ID" value="NZ_JADEWZ010000010.1"/>
</dbReference>
<keyword evidence="3" id="KW-1185">Reference proteome</keyword>
<keyword evidence="1" id="KW-0472">Membrane</keyword>
<gene>
    <name evidence="2" type="ORF">IQ249_08570</name>
</gene>